<dbReference type="InterPro" id="IPR023509">
    <property type="entry name" value="DTD-like_sf"/>
</dbReference>
<evidence type="ECO:0000313" key="4">
    <source>
        <dbReference type="Proteomes" id="UP000288607"/>
    </source>
</evidence>
<reference evidence="3 4" key="1">
    <citation type="submission" date="2018-09" db="EMBL/GenBank/DDBJ databases">
        <title>Characterization of the phylogenetic diversity of five novel species belonging to the genus Bifidobacterium.</title>
        <authorList>
            <person name="Lugli G.A."/>
            <person name="Duranti S."/>
            <person name="Milani C."/>
        </authorList>
    </citation>
    <scope>NUCLEOTIDE SEQUENCE [LARGE SCALE GENOMIC DNA]</scope>
    <source>
        <strain evidence="3 4">2028B</strain>
    </source>
</reference>
<keyword evidence="2" id="KW-0378">Hydrolase</keyword>
<evidence type="ECO:0000256" key="2">
    <source>
        <dbReference type="HAMAP-Rule" id="MF_00518"/>
    </source>
</evidence>
<dbReference type="Gene3D" id="3.50.80.10">
    <property type="entry name" value="D-tyrosyl-tRNA(Tyr) deacylase"/>
    <property type="match status" value="1"/>
</dbReference>
<comment type="similarity">
    <text evidence="1 2">Belongs to the DTD family.</text>
</comment>
<dbReference type="EC" id="3.1.1.96" evidence="2"/>
<dbReference type="Proteomes" id="UP000288607">
    <property type="component" value="Unassembled WGS sequence"/>
</dbReference>
<dbReference type="GO" id="GO:0000049">
    <property type="term" value="F:tRNA binding"/>
    <property type="evidence" value="ECO:0007669"/>
    <property type="project" value="UniProtKB-UniRule"/>
</dbReference>
<evidence type="ECO:0000256" key="1">
    <source>
        <dbReference type="ARBA" id="ARBA00009673"/>
    </source>
</evidence>
<comment type="catalytic activity">
    <reaction evidence="2">
        <text>a D-aminoacyl-tRNA + H2O = a tRNA + a D-alpha-amino acid + H(+)</text>
        <dbReference type="Rhea" id="RHEA:13953"/>
        <dbReference type="Rhea" id="RHEA-COMP:10123"/>
        <dbReference type="Rhea" id="RHEA-COMP:10124"/>
        <dbReference type="ChEBI" id="CHEBI:15377"/>
        <dbReference type="ChEBI" id="CHEBI:15378"/>
        <dbReference type="ChEBI" id="CHEBI:59871"/>
        <dbReference type="ChEBI" id="CHEBI:78442"/>
        <dbReference type="ChEBI" id="CHEBI:79333"/>
        <dbReference type="EC" id="3.1.1.96"/>
    </reaction>
</comment>
<dbReference type="GO" id="GO:0051500">
    <property type="term" value="F:D-tyrosyl-tRNA(Tyr) deacylase activity"/>
    <property type="evidence" value="ECO:0007669"/>
    <property type="project" value="TreeGrafter"/>
</dbReference>
<comment type="function">
    <text evidence="2">An aminoacyl-tRNA editing enzyme that deacylates mischarged D-aminoacyl-tRNAs. Also deacylates mischarged glycyl-tRNA(Ala), protecting cells against glycine mischarging by AlaRS. Acts via tRNA-based rather than protein-based catalysis; rejects L-amino acids rather than detecting D-amino acids in the active site. By recycling D-aminoacyl-tRNA to D-amino acids and free tRNA molecules, this enzyme counteracts the toxicity associated with the formation of D-aminoacyl-tRNA entities in vivo and helps enforce protein L-homochirality.</text>
</comment>
<dbReference type="PANTHER" id="PTHR10472:SF5">
    <property type="entry name" value="D-AMINOACYL-TRNA DEACYLASE 1"/>
    <property type="match status" value="1"/>
</dbReference>
<proteinExistence type="inferred from homology"/>
<dbReference type="GO" id="GO:0019478">
    <property type="term" value="P:D-amino acid catabolic process"/>
    <property type="evidence" value="ECO:0007669"/>
    <property type="project" value="UniProtKB-UniRule"/>
</dbReference>
<dbReference type="GO" id="GO:0106026">
    <property type="term" value="F:Gly-tRNA(Ala) deacylase activity"/>
    <property type="evidence" value="ECO:0007669"/>
    <property type="project" value="UniProtKB-UniRule"/>
</dbReference>
<dbReference type="HAMAP" id="MF_00518">
    <property type="entry name" value="Deacylase_Dtd"/>
    <property type="match status" value="1"/>
</dbReference>
<keyword evidence="2" id="KW-0820">tRNA-binding</keyword>
<comment type="catalytic activity">
    <reaction evidence="2">
        <text>glycyl-tRNA(Ala) + H2O = tRNA(Ala) + glycine + H(+)</text>
        <dbReference type="Rhea" id="RHEA:53744"/>
        <dbReference type="Rhea" id="RHEA-COMP:9657"/>
        <dbReference type="Rhea" id="RHEA-COMP:13640"/>
        <dbReference type="ChEBI" id="CHEBI:15377"/>
        <dbReference type="ChEBI" id="CHEBI:15378"/>
        <dbReference type="ChEBI" id="CHEBI:57305"/>
        <dbReference type="ChEBI" id="CHEBI:78442"/>
        <dbReference type="ChEBI" id="CHEBI:78522"/>
    </reaction>
</comment>
<dbReference type="EC" id="3.1.1.-" evidence="2"/>
<dbReference type="PANTHER" id="PTHR10472">
    <property type="entry name" value="D-TYROSYL-TRNA TYR DEACYLASE"/>
    <property type="match status" value="1"/>
</dbReference>
<dbReference type="AlphaFoldDB" id="A0A430FEZ5"/>
<dbReference type="EMBL" id="QXGJ01000003">
    <property type="protein sequence ID" value="RSX51474.1"/>
    <property type="molecule type" value="Genomic_DNA"/>
</dbReference>
<comment type="domain">
    <text evidence="2">A Gly-cisPro motif from one monomer fits into the active site of the other monomer to allow specific chiral rejection of L-amino acids.</text>
</comment>
<dbReference type="SUPFAM" id="SSF69500">
    <property type="entry name" value="DTD-like"/>
    <property type="match status" value="1"/>
</dbReference>
<dbReference type="GO" id="GO:0005737">
    <property type="term" value="C:cytoplasm"/>
    <property type="evidence" value="ECO:0007669"/>
    <property type="project" value="UniProtKB-SubCell"/>
</dbReference>
<evidence type="ECO:0000313" key="3">
    <source>
        <dbReference type="EMBL" id="RSX51474.1"/>
    </source>
</evidence>
<keyword evidence="2" id="KW-0694">RNA-binding</keyword>
<dbReference type="InterPro" id="IPR003732">
    <property type="entry name" value="Daa-tRNA_deacyls_DTD"/>
</dbReference>
<accession>A0A430FEZ5</accession>
<dbReference type="Pfam" id="PF02580">
    <property type="entry name" value="Tyr_Deacylase"/>
    <property type="match status" value="1"/>
</dbReference>
<comment type="subcellular location">
    <subcellularLocation>
        <location evidence="2">Cytoplasm</location>
    </subcellularLocation>
</comment>
<keyword evidence="2" id="KW-0963">Cytoplasm</keyword>
<name>A0A430FEZ5_9BIFI</name>
<organism evidence="3 4">
    <name type="scientific">Bifidobacterium callimiconis</name>
    <dbReference type="NCBI Taxonomy" id="2306973"/>
    <lineage>
        <taxon>Bacteria</taxon>
        <taxon>Bacillati</taxon>
        <taxon>Actinomycetota</taxon>
        <taxon>Actinomycetes</taxon>
        <taxon>Bifidobacteriales</taxon>
        <taxon>Bifidobacteriaceae</taxon>
        <taxon>Bifidobacterium</taxon>
    </lineage>
</organism>
<comment type="caution">
    <text evidence="3">The sequence shown here is derived from an EMBL/GenBank/DDBJ whole genome shotgun (WGS) entry which is preliminary data.</text>
</comment>
<feature type="short sequence motif" description="Gly-cisPro motif, important for rejection of L-amino acids" evidence="2">
    <location>
        <begin position="154"/>
        <end position="155"/>
    </location>
</feature>
<sequence length="167" mass="18456">MAIPTLIVMRIVVQKVSRASVDVVPEPGNSFEEPFVPQSIDRGFMLLVGVADADGPDQVAWLARKIAHLRVFEDENGKMNKSILDVGGAILSISQFTLFADVRRGNRPGFTGAGEPHHAEQVWHDFNRELESYGLTVKEGRFGAHMQVSLVNDGPVTINYDTDELMH</sequence>
<protein>
    <recommendedName>
        <fullName evidence="2">D-aminoacyl-tRNA deacylase</fullName>
        <shortName evidence="2">DTD</shortName>
        <ecNumber evidence="2">3.1.1.96</ecNumber>
    </recommendedName>
    <alternativeName>
        <fullName evidence="2">Gly-tRNA(Ala) deacylase</fullName>
        <ecNumber evidence="2">3.1.1.-</ecNumber>
    </alternativeName>
</protein>
<gene>
    <name evidence="2" type="primary">dtd</name>
    <name evidence="3" type="ORF">D2E23_0737</name>
</gene>
<dbReference type="NCBIfam" id="TIGR00256">
    <property type="entry name" value="D-aminoacyl-tRNA deacylase"/>
    <property type="match status" value="1"/>
</dbReference>
<keyword evidence="4" id="KW-1185">Reference proteome</keyword>
<comment type="subunit">
    <text evidence="2">Homodimer.</text>
</comment>
<dbReference type="GO" id="GO:0043908">
    <property type="term" value="F:Ser(Gly)-tRNA(Ala) hydrolase activity"/>
    <property type="evidence" value="ECO:0007669"/>
    <property type="project" value="UniProtKB-UniRule"/>
</dbReference>
<dbReference type="FunFam" id="3.50.80.10:FF:000001">
    <property type="entry name" value="D-aminoacyl-tRNA deacylase"/>
    <property type="match status" value="1"/>
</dbReference>